<reference evidence="2" key="1">
    <citation type="submission" date="2017-01" db="EMBL/GenBank/DDBJ databases">
        <authorList>
            <person name="Varghese N."/>
            <person name="Submissions S."/>
        </authorList>
    </citation>
    <scope>NUCLEOTIDE SEQUENCE [LARGE SCALE GENOMIC DNA]</scope>
    <source>
        <strain evidence="2">DSM 21768</strain>
    </source>
</reference>
<organism evidence="1 2">
    <name type="scientific">Moraxella cuniculi DSM 21768</name>
    <dbReference type="NCBI Taxonomy" id="1122245"/>
    <lineage>
        <taxon>Bacteria</taxon>
        <taxon>Pseudomonadati</taxon>
        <taxon>Pseudomonadota</taxon>
        <taxon>Gammaproteobacteria</taxon>
        <taxon>Moraxellales</taxon>
        <taxon>Moraxellaceae</taxon>
        <taxon>Moraxella</taxon>
    </lineage>
</organism>
<dbReference type="EMBL" id="FTNU01000013">
    <property type="protein sequence ID" value="SIS00415.1"/>
    <property type="molecule type" value="Genomic_DNA"/>
</dbReference>
<keyword evidence="2" id="KW-1185">Reference proteome</keyword>
<accession>A0A1N7FJL6</accession>
<protein>
    <submittedName>
        <fullName evidence="1">Uncharacterized protein</fullName>
    </submittedName>
</protein>
<name>A0A1N7FJL6_9GAMM</name>
<sequence>MQKISKKHKLAVGVVLTGAALLALTYWRSANKEIVEKVVASDIAPIQKASATTPDAAIYVRDVSIEQSSNKIQAAQQLKSLQRYGNTTQGLGVQFKQATHAKMNYRFGQKKPTTFAPVAFGAILPKQFVLTGRQYEGKPNAAGAYGSLYRLFEYPETKARIEIFETQLSADAPFERVIELQNDQIADTPVLFEQFSDKKGLVYYSVAIIIADKFYQINTKAVEKQVVIELLEKLIVLSKQTKQN</sequence>
<proteinExistence type="predicted"/>
<dbReference type="Proteomes" id="UP000187495">
    <property type="component" value="Unassembled WGS sequence"/>
</dbReference>
<dbReference type="AlphaFoldDB" id="A0A1N7FJL6"/>
<gene>
    <name evidence="1" type="ORF">SAMN02745664_11351</name>
</gene>
<evidence type="ECO:0000313" key="2">
    <source>
        <dbReference type="Proteomes" id="UP000187495"/>
    </source>
</evidence>
<dbReference type="RefSeq" id="WP_076555712.1">
    <property type="nucleotide sequence ID" value="NZ_FTNU01000013.1"/>
</dbReference>
<evidence type="ECO:0000313" key="1">
    <source>
        <dbReference type="EMBL" id="SIS00415.1"/>
    </source>
</evidence>